<dbReference type="Proteomes" id="UP000195897">
    <property type="component" value="Unassembled WGS sequence"/>
</dbReference>
<dbReference type="InterPro" id="IPR051398">
    <property type="entry name" value="Polysacch_Deacetylase"/>
</dbReference>
<dbReference type="GO" id="GO:0016810">
    <property type="term" value="F:hydrolase activity, acting on carbon-nitrogen (but not peptide) bonds"/>
    <property type="evidence" value="ECO:0007669"/>
    <property type="project" value="InterPro"/>
</dbReference>
<dbReference type="PANTHER" id="PTHR34216">
    <property type="match status" value="1"/>
</dbReference>
<dbReference type="PROSITE" id="PS51677">
    <property type="entry name" value="NODB"/>
    <property type="match status" value="1"/>
</dbReference>
<organism evidence="5 6">
    <name type="scientific">Butyricicoccus pullicaecorum</name>
    <dbReference type="NCBI Taxonomy" id="501571"/>
    <lineage>
        <taxon>Bacteria</taxon>
        <taxon>Bacillati</taxon>
        <taxon>Bacillota</taxon>
        <taxon>Clostridia</taxon>
        <taxon>Eubacteriales</taxon>
        <taxon>Butyricicoccaceae</taxon>
        <taxon>Butyricicoccus</taxon>
    </lineage>
</organism>
<dbReference type="AlphaFoldDB" id="A0A1Y4L7S4"/>
<evidence type="ECO:0000256" key="2">
    <source>
        <dbReference type="ARBA" id="ARBA00022729"/>
    </source>
</evidence>
<dbReference type="Gene3D" id="3.20.20.370">
    <property type="entry name" value="Glycoside hydrolase/deacetylase"/>
    <property type="match status" value="1"/>
</dbReference>
<feature type="domain" description="NodB homology" evidence="4">
    <location>
        <begin position="118"/>
        <end position="308"/>
    </location>
</feature>
<evidence type="ECO:0000313" key="5">
    <source>
        <dbReference type="EMBL" id="OUP52796.1"/>
    </source>
</evidence>
<feature type="transmembrane region" description="Helical" evidence="3">
    <location>
        <begin position="23"/>
        <end position="42"/>
    </location>
</feature>
<evidence type="ECO:0000259" key="4">
    <source>
        <dbReference type="PROSITE" id="PS51677"/>
    </source>
</evidence>
<dbReference type="Pfam" id="PF01522">
    <property type="entry name" value="Polysacc_deac_1"/>
    <property type="match status" value="1"/>
</dbReference>
<evidence type="ECO:0000313" key="6">
    <source>
        <dbReference type="Proteomes" id="UP000195897"/>
    </source>
</evidence>
<keyword evidence="3" id="KW-0812">Transmembrane</keyword>
<sequence>MAAYTGTGQKGGKEMERTGMGKLVMQMAVTIALLGGICAWNLHRADERVAAMLEQGGVQLPVIMYHSILKDEARAGPYVLSPAALEADLDYLQHNGYETVTISELVDFVDGKGDLPAKPVLITFDDGFYNNYLYAYPLLAERDMQAVVSVIGEQTALYTESGQENAYWSYLSAGRLVEMQESGVFEIGNHSYDLHDDSVRKGCLKKRSESVEEYRQMLTDDTHLSQTYLAESGLTPPQCYAYPYGAYSDETEDILQEMGFRCTLTCEERINIISPGDPDSLFLLGRYNRPSGMSTTTFFEKALPGEGS</sequence>
<gene>
    <name evidence="5" type="ORF">B5F17_07375</name>
</gene>
<evidence type="ECO:0000256" key="1">
    <source>
        <dbReference type="ARBA" id="ARBA00004613"/>
    </source>
</evidence>
<dbReference type="EMBL" id="NFKK01000007">
    <property type="protein sequence ID" value="OUP52796.1"/>
    <property type="molecule type" value="Genomic_DNA"/>
</dbReference>
<comment type="caution">
    <text evidence="5">The sequence shown here is derived from an EMBL/GenBank/DDBJ whole genome shotgun (WGS) entry which is preliminary data.</text>
</comment>
<dbReference type="GO" id="GO:0005576">
    <property type="term" value="C:extracellular region"/>
    <property type="evidence" value="ECO:0007669"/>
    <property type="project" value="UniProtKB-SubCell"/>
</dbReference>
<reference evidence="6" key="1">
    <citation type="submission" date="2017-04" db="EMBL/GenBank/DDBJ databases">
        <title>Function of individual gut microbiota members based on whole genome sequencing of pure cultures obtained from chicken caecum.</title>
        <authorList>
            <person name="Medvecky M."/>
            <person name="Cejkova D."/>
            <person name="Polansky O."/>
            <person name="Karasova D."/>
            <person name="Kubasova T."/>
            <person name="Cizek A."/>
            <person name="Rychlik I."/>
        </authorList>
    </citation>
    <scope>NUCLEOTIDE SEQUENCE [LARGE SCALE GENOMIC DNA]</scope>
    <source>
        <strain evidence="6">An180</strain>
    </source>
</reference>
<dbReference type="PANTHER" id="PTHR34216:SF3">
    <property type="entry name" value="POLY-BETA-1,6-N-ACETYL-D-GLUCOSAMINE N-DEACETYLASE"/>
    <property type="match status" value="1"/>
</dbReference>
<dbReference type="InterPro" id="IPR002509">
    <property type="entry name" value="NODB_dom"/>
</dbReference>
<accession>A0A1Y4L7S4</accession>
<comment type="subcellular location">
    <subcellularLocation>
        <location evidence="1">Secreted</location>
    </subcellularLocation>
</comment>
<protein>
    <recommendedName>
        <fullName evidence="4">NodB homology domain-containing protein</fullName>
    </recommendedName>
</protein>
<keyword evidence="3" id="KW-1133">Transmembrane helix</keyword>
<keyword evidence="3" id="KW-0472">Membrane</keyword>
<dbReference type="SUPFAM" id="SSF88713">
    <property type="entry name" value="Glycoside hydrolase/deacetylase"/>
    <property type="match status" value="1"/>
</dbReference>
<evidence type="ECO:0000256" key="3">
    <source>
        <dbReference type="SAM" id="Phobius"/>
    </source>
</evidence>
<dbReference type="GO" id="GO:0005975">
    <property type="term" value="P:carbohydrate metabolic process"/>
    <property type="evidence" value="ECO:0007669"/>
    <property type="project" value="InterPro"/>
</dbReference>
<dbReference type="InterPro" id="IPR011330">
    <property type="entry name" value="Glyco_hydro/deAcase_b/a-brl"/>
</dbReference>
<keyword evidence="2" id="KW-0732">Signal</keyword>
<proteinExistence type="predicted"/>
<name>A0A1Y4L7S4_9FIRM</name>